<evidence type="ECO:0000256" key="4">
    <source>
        <dbReference type="SAM" id="SignalP"/>
    </source>
</evidence>
<dbReference type="Pfam" id="PF01549">
    <property type="entry name" value="ShK"/>
    <property type="match status" value="2"/>
</dbReference>
<evidence type="ECO:0000313" key="6">
    <source>
        <dbReference type="EMBL" id="CRZ21891.1"/>
    </source>
</evidence>
<reference evidence="6 8" key="1">
    <citation type="journal article" date="2007" name="Science">
        <title>Draft genome of the filarial nematode parasite Brugia malayi.</title>
        <authorList>
            <person name="Ghedin E."/>
            <person name="Wang S."/>
            <person name="Spiro D."/>
            <person name="Caler E."/>
            <person name="Zhao Q."/>
            <person name="Crabtree J."/>
            <person name="Allen J.E."/>
            <person name="Delcher A.L."/>
            <person name="Guiliano D.B."/>
            <person name="Miranda-Saavedra D."/>
            <person name="Angiuoli S.V."/>
            <person name="Creasy T."/>
            <person name="Amedeo P."/>
            <person name="Haas B."/>
            <person name="El-Sayed N.M."/>
            <person name="Wortman J.R."/>
            <person name="Feldblyum T."/>
            <person name="Tallon L."/>
            <person name="Schatz M."/>
            <person name="Shumway M."/>
            <person name="Koo H."/>
            <person name="Salzberg S.L."/>
            <person name="Schobel S."/>
            <person name="Pertea M."/>
            <person name="Pop M."/>
            <person name="White O."/>
            <person name="Barton G.J."/>
            <person name="Carlow C.K."/>
            <person name="Crawford M.J."/>
            <person name="Daub J."/>
            <person name="Dimmic M.W."/>
            <person name="Estes C.F."/>
            <person name="Foster J.M."/>
            <person name="Ganatra M."/>
            <person name="Gregory W.F."/>
            <person name="Johnson N.M."/>
            <person name="Jin J."/>
            <person name="Komuniecki R."/>
            <person name="Korf I."/>
            <person name="Kumar S."/>
            <person name="Laney S."/>
            <person name="Li B.W."/>
            <person name="Li W."/>
            <person name="Lindblom T.H."/>
            <person name="Lustigman S."/>
            <person name="Ma D."/>
            <person name="Maina C.V."/>
            <person name="Martin D.M."/>
            <person name="McCarter J.P."/>
            <person name="McReynolds L."/>
            <person name="Mitreva M."/>
            <person name="Nutman T.B."/>
            <person name="Parkinson J."/>
            <person name="Peregrin-Alvarez J.M."/>
            <person name="Poole C."/>
            <person name="Ren Q."/>
            <person name="Saunders L."/>
            <person name="Sluder A.E."/>
            <person name="Smith K."/>
            <person name="Stanke M."/>
            <person name="Unnasch T.R."/>
            <person name="Ware J."/>
            <person name="Wei A.D."/>
            <person name="Weil G."/>
            <person name="Williams D.J."/>
            <person name="Zhang Y."/>
            <person name="Williams S.A."/>
            <person name="Fraser-Liggett C."/>
            <person name="Slatko B."/>
            <person name="Blaxter M.L."/>
            <person name="Scott A.L."/>
        </authorList>
    </citation>
    <scope>NUCLEOTIDE SEQUENCE</scope>
    <source>
        <strain evidence="6 8">FR3</strain>
    </source>
</reference>
<dbReference type="KEGG" id="bmy:BM_BM2930"/>
<dbReference type="STRING" id="6279.A0A0H5S068"/>
<keyword evidence="8" id="KW-1185">Reference proteome</keyword>
<gene>
    <name evidence="6 9 10" type="ORF">Bm2930</name>
    <name evidence="7" type="ORF">BM_BM2930</name>
    <name evidence="6" type="ORF">BM_Bm2930</name>
</gene>
<dbReference type="Gene3D" id="1.10.10.1870">
    <property type="entry name" value="ShTK domain-like"/>
    <property type="match status" value="1"/>
</dbReference>
<dbReference type="WBParaSite" id="Bm2930.1">
    <property type="protein sequence ID" value="Bm2930.1"/>
    <property type="gene ID" value="WBGene00223191"/>
</dbReference>
<accession>A0A4E9F2A2</accession>
<name>A0A0H5S068_BRUMA</name>
<dbReference type="GeneID" id="6098308"/>
<dbReference type="PANTHER" id="PTHR46219">
    <property type="entry name" value="PROTEIN CBG11138"/>
    <property type="match status" value="1"/>
</dbReference>
<evidence type="ECO:0000313" key="10">
    <source>
        <dbReference type="WormBase" id="Bm2930"/>
    </source>
</evidence>
<evidence type="ECO:0000256" key="3">
    <source>
        <dbReference type="PROSITE-ProRule" id="PRU01005"/>
    </source>
</evidence>
<dbReference type="FunCoup" id="A0A0H5S068">
    <property type="interactions" value="2"/>
</dbReference>
<feature type="chain" id="PRO_5023939842" evidence="4">
    <location>
        <begin position="22"/>
        <end position="175"/>
    </location>
</feature>
<dbReference type="InterPro" id="IPR003582">
    <property type="entry name" value="ShKT_dom"/>
</dbReference>
<comment type="caution">
    <text evidence="3">Lacks conserved residue(s) required for the propagation of feature annotation.</text>
</comment>
<dbReference type="SMART" id="SM00254">
    <property type="entry name" value="ShKT"/>
    <property type="match status" value="2"/>
</dbReference>
<reference evidence="6" key="2">
    <citation type="submission" date="2012-12" db="EMBL/GenBank/DDBJ databases">
        <authorList>
            <person name="Gao Y.W."/>
            <person name="Fan S.T."/>
            <person name="Sun H.T."/>
            <person name="Wang Z."/>
            <person name="Gao X.L."/>
            <person name="Li Y.G."/>
            <person name="Wang T.C."/>
            <person name="Zhang K."/>
            <person name="Xu W.W."/>
            <person name="Yu Z.J."/>
            <person name="Xia X.Z."/>
        </authorList>
    </citation>
    <scope>NUCLEOTIDE SEQUENCE</scope>
    <source>
        <strain evidence="6">FR3</strain>
    </source>
</reference>
<dbReference type="PANTHER" id="PTHR46219:SF5">
    <property type="entry name" value="SHKT DOMAIN-CONTAINING PROTEIN"/>
    <property type="match status" value="1"/>
</dbReference>
<evidence type="ECO:0000313" key="9">
    <source>
        <dbReference type="WBParaSite" id="Bm2930.1"/>
    </source>
</evidence>
<evidence type="ECO:0000259" key="5">
    <source>
        <dbReference type="PROSITE" id="PS51670"/>
    </source>
</evidence>
<evidence type="ECO:0000313" key="8">
    <source>
        <dbReference type="Proteomes" id="UP000006672"/>
    </source>
</evidence>
<dbReference type="Proteomes" id="UP000006672">
    <property type="component" value="Unassembled WGS sequence"/>
</dbReference>
<keyword evidence="2" id="KW-1015">Disulfide bond</keyword>
<dbReference type="EMBL" id="LN855051">
    <property type="protein sequence ID" value="CRZ21891.1"/>
    <property type="molecule type" value="Genomic_DNA"/>
</dbReference>
<keyword evidence="1 4" id="KW-0732">Signal</keyword>
<sequence>MAILYYYSITIVFILVGSTKSDCLNGTSRGCYKNELCYNNQCYPAHGPCFNGICEKSLTCVVDNCLDLLASITTKMITTNPTCFDYSPLGGFSDCPSRAHLCNNPIYYNLMTKQCPRTCNRCSSITSTLLPPIPGCFDRVGADGRSNCASVAHLCQNLLYFNVMKQQCARTCKFC</sequence>
<dbReference type="RefSeq" id="XP_042932522.1">
    <property type="nucleotide sequence ID" value="XM_043076588.1"/>
</dbReference>
<dbReference type="CTD" id="6098308"/>
<dbReference type="PROSITE" id="PS51670">
    <property type="entry name" value="SHKT"/>
    <property type="match status" value="2"/>
</dbReference>
<reference evidence="7" key="3">
    <citation type="submission" date="2019-04" db="EMBL/GenBank/DDBJ databases">
        <authorList>
            <person name="Howe K."/>
            <person name="Paulini M."/>
            <person name="Williams G."/>
        </authorList>
    </citation>
    <scope>NUCLEOTIDE SEQUENCE [LARGE SCALE GENOMIC DNA]</scope>
    <source>
        <strain evidence="7">FR3</strain>
    </source>
</reference>
<dbReference type="Gene3D" id="1.10.10.1940">
    <property type="match status" value="1"/>
</dbReference>
<dbReference type="FunFam" id="1.10.10.1940:FF:000002">
    <property type="entry name" value="PHAryngeal gland Toxin-related"/>
    <property type="match status" value="1"/>
</dbReference>
<proteinExistence type="predicted"/>
<dbReference type="EMBL" id="CAAKNF010000192">
    <property type="protein sequence ID" value="VIO90817.1"/>
    <property type="molecule type" value="Genomic_DNA"/>
</dbReference>
<accession>A0A0H5S068</accession>
<dbReference type="OrthoDB" id="5855340at2759"/>
<evidence type="ECO:0000313" key="7">
    <source>
        <dbReference type="EMBL" id="VIO90817.1"/>
    </source>
</evidence>
<protein>
    <submittedName>
        <fullName evidence="6">Bm2930</fullName>
    </submittedName>
    <submittedName>
        <fullName evidence="7 9">ShTK domain containing protein</fullName>
    </submittedName>
</protein>
<evidence type="ECO:0000256" key="2">
    <source>
        <dbReference type="ARBA" id="ARBA00023157"/>
    </source>
</evidence>
<dbReference type="AlphaFoldDB" id="A0A0H5S068"/>
<feature type="signal peptide" evidence="4">
    <location>
        <begin position="1"/>
        <end position="21"/>
    </location>
</feature>
<feature type="domain" description="ShKT" evidence="5">
    <location>
        <begin position="136"/>
        <end position="175"/>
    </location>
</feature>
<organism evidence="6">
    <name type="scientific">Brugia malayi</name>
    <name type="common">Filarial nematode worm</name>
    <dbReference type="NCBI Taxonomy" id="6279"/>
    <lineage>
        <taxon>Eukaryota</taxon>
        <taxon>Metazoa</taxon>
        <taxon>Ecdysozoa</taxon>
        <taxon>Nematoda</taxon>
        <taxon>Chromadorea</taxon>
        <taxon>Rhabditida</taxon>
        <taxon>Spirurina</taxon>
        <taxon>Spiruromorpha</taxon>
        <taxon>Filarioidea</taxon>
        <taxon>Onchocercidae</taxon>
        <taxon>Brugia</taxon>
    </lineage>
</organism>
<feature type="domain" description="ShKT" evidence="5">
    <location>
        <begin position="83"/>
        <end position="122"/>
    </location>
</feature>
<dbReference type="WormBase" id="Bm2930">
    <property type="protein sequence ID" value="BM25340"/>
    <property type="gene ID" value="WBGene00223191"/>
</dbReference>
<evidence type="ECO:0000256" key="1">
    <source>
        <dbReference type="ARBA" id="ARBA00022729"/>
    </source>
</evidence>
<dbReference type="OMA" id="MKQQCAR"/>
<reference evidence="9" key="4">
    <citation type="submission" date="2019-12" db="UniProtKB">
        <authorList>
            <consortium name="WormBaseParasite"/>
        </authorList>
    </citation>
    <scope>IDENTIFICATION</scope>
</reference>